<dbReference type="KEGG" id="blac:94352745"/>
<organism evidence="4 5">
    <name type="scientific">Bremia lactucae</name>
    <name type="common">Lettuce downy mildew</name>
    <dbReference type="NCBI Taxonomy" id="4779"/>
    <lineage>
        <taxon>Eukaryota</taxon>
        <taxon>Sar</taxon>
        <taxon>Stramenopiles</taxon>
        <taxon>Oomycota</taxon>
        <taxon>Peronosporomycetes</taxon>
        <taxon>Peronosporales</taxon>
        <taxon>Peronosporaceae</taxon>
        <taxon>Bremia</taxon>
    </lineage>
</organism>
<evidence type="ECO:0000256" key="1">
    <source>
        <dbReference type="SAM" id="MobiDB-lite"/>
    </source>
</evidence>
<keyword evidence="3" id="KW-0732">Signal</keyword>
<dbReference type="AlphaFoldDB" id="A0A976ICN0"/>
<feature type="compositionally biased region" description="Basic and acidic residues" evidence="1">
    <location>
        <begin position="255"/>
        <end position="264"/>
    </location>
</feature>
<feature type="chain" id="PRO_5037217112" evidence="3">
    <location>
        <begin position="24"/>
        <end position="333"/>
    </location>
</feature>
<feature type="compositionally biased region" description="Basic and acidic residues" evidence="1">
    <location>
        <begin position="231"/>
        <end position="243"/>
    </location>
</feature>
<dbReference type="GeneID" id="94352745"/>
<evidence type="ECO:0000256" key="2">
    <source>
        <dbReference type="SAM" id="Phobius"/>
    </source>
</evidence>
<keyword evidence="2" id="KW-1133">Transmembrane helix</keyword>
<feature type="compositionally biased region" description="Basic and acidic residues" evidence="1">
    <location>
        <begin position="29"/>
        <end position="41"/>
    </location>
</feature>
<gene>
    <name evidence="4" type="ORF">CCR75_009027</name>
</gene>
<name>A0A976ICN0_BRELC</name>
<protein>
    <submittedName>
        <fullName evidence="4">Uncharacterized protein</fullName>
    </submittedName>
</protein>
<reference evidence="4 5" key="1">
    <citation type="journal article" date="2021" name="Genome Biol.">
        <title>AFLAP: assembly-free linkage analysis pipeline using k-mers from genome sequencing data.</title>
        <authorList>
            <person name="Fletcher K."/>
            <person name="Zhang L."/>
            <person name="Gil J."/>
            <person name="Han R."/>
            <person name="Cavanaugh K."/>
            <person name="Michelmore R."/>
        </authorList>
    </citation>
    <scope>NUCLEOTIDE SEQUENCE [LARGE SCALE GENOMIC DNA]</scope>
    <source>
        <strain evidence="4 5">SF5</strain>
    </source>
</reference>
<dbReference type="EMBL" id="SHOA02000006">
    <property type="protein sequence ID" value="TDH67438.1"/>
    <property type="molecule type" value="Genomic_DNA"/>
</dbReference>
<evidence type="ECO:0000256" key="3">
    <source>
        <dbReference type="SAM" id="SignalP"/>
    </source>
</evidence>
<dbReference type="Proteomes" id="UP000294530">
    <property type="component" value="Unassembled WGS sequence"/>
</dbReference>
<evidence type="ECO:0000313" key="5">
    <source>
        <dbReference type="Proteomes" id="UP000294530"/>
    </source>
</evidence>
<evidence type="ECO:0000313" key="4">
    <source>
        <dbReference type="EMBL" id="TDH67438.1"/>
    </source>
</evidence>
<sequence>MVERKVILLWAAFVVSVLKPLAAEPNSLHGDRNRPDKRPLESTDPLAFEERNLYSWYQKLLGKTPEVVEASVNIPKKGDLSKVTKVTEQIMNQEHHAPIDSTATGLNKLIVKKTPTRFDDVSAKVQKMLSIQNVKDTKSVKAVKNGLSAAVTYLTSTISNAKTFAADVSMVLLAQAKGASKEKTTANSVGLVEKYLSGPLKRMKLLSWGGETEGKMPPSANLVASVKKSKVTTELREPSKKTLESTNGGSSLLRGRKDPAELKSEPATGASTSTKPPLVDPKSSAKPPPVNLKSSPLSKVVKKPSSWFSTRMKIFYFVGFLAILLVFAAGFAN</sequence>
<feature type="transmembrane region" description="Helical" evidence="2">
    <location>
        <begin position="314"/>
        <end position="332"/>
    </location>
</feature>
<comment type="caution">
    <text evidence="4">The sequence shown here is derived from an EMBL/GenBank/DDBJ whole genome shotgun (WGS) entry which is preliminary data.</text>
</comment>
<proteinExistence type="predicted"/>
<feature type="signal peptide" evidence="3">
    <location>
        <begin position="1"/>
        <end position="23"/>
    </location>
</feature>
<keyword evidence="2" id="KW-0472">Membrane</keyword>
<keyword evidence="5" id="KW-1185">Reference proteome</keyword>
<dbReference type="RefSeq" id="XP_067816937.1">
    <property type="nucleotide sequence ID" value="XM_067967074.1"/>
</dbReference>
<feature type="region of interest" description="Disordered" evidence="1">
    <location>
        <begin position="227"/>
        <end position="296"/>
    </location>
</feature>
<feature type="region of interest" description="Disordered" evidence="1">
    <location>
        <begin position="25"/>
        <end position="44"/>
    </location>
</feature>
<keyword evidence="2" id="KW-0812">Transmembrane</keyword>
<accession>A0A976ICN0</accession>